<sequence length="203" mass="23555">MAVYQVFSDDFMGLTTDLKQAEEFLEQIHDEDNGSSIGIYLMKINEKTGKFEVDDFALEGQSLRKITKREMKRLPDKLYVLNMNGEEEIEHISYDTEKSLLKDLRYYHEYYGEIFSTFGDYCDNFAAYILFEAIIEDPDPADITFEGIVNYVKDGDDYIGTAKIGELTSLDTKNMGEIYLPRIDEKNLRKAYDLAQAYAKIMR</sequence>
<dbReference type="EMBL" id="MK500588">
    <property type="protein sequence ID" value="QBK92971.1"/>
    <property type="molecule type" value="Genomic_DNA"/>
</dbReference>
<name>A0A481ZEA9_9VIRU</name>
<proteinExistence type="predicted"/>
<gene>
    <name evidence="1" type="ORF">LCPAC403_01050</name>
</gene>
<evidence type="ECO:0000313" key="1">
    <source>
        <dbReference type="EMBL" id="QBK92971.1"/>
    </source>
</evidence>
<reference evidence="1" key="1">
    <citation type="journal article" date="2019" name="MBio">
        <title>Virus Genomes from Deep Sea Sediments Expand the Ocean Megavirome and Support Independent Origins of Viral Gigantism.</title>
        <authorList>
            <person name="Backstrom D."/>
            <person name="Yutin N."/>
            <person name="Jorgensen S.L."/>
            <person name="Dharamshi J."/>
            <person name="Homa F."/>
            <person name="Zaremba-Niedwiedzka K."/>
            <person name="Spang A."/>
            <person name="Wolf Y.I."/>
            <person name="Koonin E.V."/>
            <person name="Ettema T.J."/>
        </authorList>
    </citation>
    <scope>NUCLEOTIDE SEQUENCE</scope>
</reference>
<protein>
    <submittedName>
        <fullName evidence="1">Uncharacterized protein</fullName>
    </submittedName>
</protein>
<accession>A0A481ZEA9</accession>
<organism evidence="1">
    <name type="scientific">Pithovirus LCPAC403</name>
    <dbReference type="NCBI Taxonomy" id="2506596"/>
    <lineage>
        <taxon>Viruses</taxon>
        <taxon>Pithoviruses</taxon>
    </lineage>
</organism>